<dbReference type="AlphaFoldDB" id="A0A511V3G4"/>
<organism evidence="2 3">
    <name type="scientific">Aneurinibacillus danicus</name>
    <dbReference type="NCBI Taxonomy" id="267746"/>
    <lineage>
        <taxon>Bacteria</taxon>
        <taxon>Bacillati</taxon>
        <taxon>Bacillota</taxon>
        <taxon>Bacilli</taxon>
        <taxon>Bacillales</taxon>
        <taxon>Paenibacillaceae</taxon>
        <taxon>Aneurinibacillus group</taxon>
        <taxon>Aneurinibacillus</taxon>
    </lineage>
</organism>
<dbReference type="OrthoDB" id="2372937at2"/>
<reference evidence="2 3" key="1">
    <citation type="submission" date="2019-07" db="EMBL/GenBank/DDBJ databases">
        <title>Whole genome shotgun sequence of Aneurinibacillus danicus NBRC 102444.</title>
        <authorList>
            <person name="Hosoyama A."/>
            <person name="Uohara A."/>
            <person name="Ohji S."/>
            <person name="Ichikawa N."/>
        </authorList>
    </citation>
    <scope>NUCLEOTIDE SEQUENCE [LARGE SCALE GENOMIC DNA]</scope>
    <source>
        <strain evidence="2 3">NBRC 102444</strain>
    </source>
</reference>
<sequence>MKKKGARKIWLSVLCIAASLTSLPLPLQGQAERKEHRPLPEYKYETFHRQSNDPLSMQPDVKPGSDIPGYNKWDKWALMQVKVIDSTTRKPLENAEVVIAETGYRTKTDKHGFTQAFPAPIIRDPRFTETLARLHGQLTLLAYKNGYRDTIYYNVRMNEGMTTTPEIWMFEIAPEHHRIEPYVYHYPTHHLFSVNLAEEFRSKSQPGAGPESPDR</sequence>
<feature type="chain" id="PRO_5022205527" evidence="1">
    <location>
        <begin position="32"/>
        <end position="215"/>
    </location>
</feature>
<name>A0A511V3G4_9BACL</name>
<feature type="signal peptide" evidence="1">
    <location>
        <begin position="1"/>
        <end position="31"/>
    </location>
</feature>
<dbReference type="EMBL" id="BJXX01000042">
    <property type="protein sequence ID" value="GEN33389.1"/>
    <property type="molecule type" value="Genomic_DNA"/>
</dbReference>
<dbReference type="Gene3D" id="2.60.40.1120">
    <property type="entry name" value="Carboxypeptidase-like, regulatory domain"/>
    <property type="match status" value="1"/>
</dbReference>
<accession>A0A511V3G4</accession>
<evidence type="ECO:0000313" key="2">
    <source>
        <dbReference type="EMBL" id="GEN33389.1"/>
    </source>
</evidence>
<dbReference type="Proteomes" id="UP000321157">
    <property type="component" value="Unassembled WGS sequence"/>
</dbReference>
<evidence type="ECO:0000313" key="3">
    <source>
        <dbReference type="Proteomes" id="UP000321157"/>
    </source>
</evidence>
<gene>
    <name evidence="2" type="ORF">ADA01nite_08490</name>
</gene>
<protein>
    <submittedName>
        <fullName evidence="2">Uncharacterized protein</fullName>
    </submittedName>
</protein>
<keyword evidence="3" id="KW-1185">Reference proteome</keyword>
<keyword evidence="1" id="KW-0732">Signal</keyword>
<proteinExistence type="predicted"/>
<dbReference type="RefSeq" id="WP_146808679.1">
    <property type="nucleotide sequence ID" value="NZ_BJXX01000042.1"/>
</dbReference>
<comment type="caution">
    <text evidence="2">The sequence shown here is derived from an EMBL/GenBank/DDBJ whole genome shotgun (WGS) entry which is preliminary data.</text>
</comment>
<evidence type="ECO:0000256" key="1">
    <source>
        <dbReference type="SAM" id="SignalP"/>
    </source>
</evidence>